<proteinExistence type="predicted"/>
<evidence type="ECO:0000256" key="1">
    <source>
        <dbReference type="SAM" id="MobiDB-lite"/>
    </source>
</evidence>
<sequence>MGGRENHCKQYRATASQRAKLQPTKVGGLENHRKQYGYAARAGGGPSASSQRVGGRENHHKQHQACDQPAGEAPTHKVGGLENHRKQYGHAARAGGAPSASSQRVGGWGEHRHPRT</sequence>
<feature type="compositionally biased region" description="Low complexity" evidence="1">
    <location>
        <begin position="36"/>
        <end position="52"/>
    </location>
</feature>
<protein>
    <submittedName>
        <fullName evidence="2">Uncharacterized protein</fullName>
    </submittedName>
</protein>
<dbReference type="AlphaFoldDB" id="A0A919UHK5"/>
<keyword evidence="3" id="KW-1185">Reference proteome</keyword>
<feature type="compositionally biased region" description="Low complexity" evidence="1">
    <location>
        <begin position="89"/>
        <end position="102"/>
    </location>
</feature>
<organism evidence="2 3">
    <name type="scientific">Acrocarpospora phusangensis</name>
    <dbReference type="NCBI Taxonomy" id="1070424"/>
    <lineage>
        <taxon>Bacteria</taxon>
        <taxon>Bacillati</taxon>
        <taxon>Actinomycetota</taxon>
        <taxon>Actinomycetes</taxon>
        <taxon>Streptosporangiales</taxon>
        <taxon>Streptosporangiaceae</taxon>
        <taxon>Acrocarpospora</taxon>
    </lineage>
</organism>
<reference evidence="2" key="1">
    <citation type="submission" date="2021-01" db="EMBL/GenBank/DDBJ databases">
        <title>Whole genome shotgun sequence of Acrocarpospora phusangensis NBRC 108782.</title>
        <authorList>
            <person name="Komaki H."/>
            <person name="Tamura T."/>
        </authorList>
    </citation>
    <scope>NUCLEOTIDE SEQUENCE</scope>
    <source>
        <strain evidence="2">NBRC 108782</strain>
    </source>
</reference>
<dbReference type="EMBL" id="BOOA01000003">
    <property type="protein sequence ID" value="GIH22159.1"/>
    <property type="molecule type" value="Genomic_DNA"/>
</dbReference>
<evidence type="ECO:0000313" key="2">
    <source>
        <dbReference type="EMBL" id="GIH22159.1"/>
    </source>
</evidence>
<feature type="region of interest" description="Disordered" evidence="1">
    <location>
        <begin position="1"/>
        <end position="116"/>
    </location>
</feature>
<gene>
    <name evidence="2" type="ORF">Aph01nite_04690</name>
</gene>
<accession>A0A919UHK5</accession>
<dbReference type="Proteomes" id="UP000640052">
    <property type="component" value="Unassembled WGS sequence"/>
</dbReference>
<name>A0A919UHK5_9ACTN</name>
<comment type="caution">
    <text evidence="2">The sequence shown here is derived from an EMBL/GenBank/DDBJ whole genome shotgun (WGS) entry which is preliminary data.</text>
</comment>
<evidence type="ECO:0000313" key="3">
    <source>
        <dbReference type="Proteomes" id="UP000640052"/>
    </source>
</evidence>